<name>A0A1T4VCM0_9BACT</name>
<evidence type="ECO:0000313" key="4">
    <source>
        <dbReference type="Proteomes" id="UP000189733"/>
    </source>
</evidence>
<dbReference type="RefSeq" id="WP_078683351.1">
    <property type="nucleotide sequence ID" value="NZ_FUYA01000001.1"/>
</dbReference>
<dbReference type="Proteomes" id="UP000189733">
    <property type="component" value="Unassembled WGS sequence"/>
</dbReference>
<dbReference type="NCBIfam" id="NF033664">
    <property type="entry name" value="PACE_transport"/>
    <property type="match status" value="1"/>
</dbReference>
<keyword evidence="1" id="KW-0812">Transmembrane</keyword>
<evidence type="ECO:0000259" key="2">
    <source>
        <dbReference type="Pfam" id="PF05232"/>
    </source>
</evidence>
<dbReference type="InterPro" id="IPR007896">
    <property type="entry name" value="BTP_bacteria"/>
</dbReference>
<evidence type="ECO:0000313" key="3">
    <source>
        <dbReference type="EMBL" id="SKA62729.1"/>
    </source>
</evidence>
<feature type="domain" description="Chlorhexidine efflux transporter" evidence="2">
    <location>
        <begin position="73"/>
        <end position="135"/>
    </location>
</feature>
<organism evidence="3 4">
    <name type="scientific">Desulfobaculum bizertense DSM 18034</name>
    <dbReference type="NCBI Taxonomy" id="1121442"/>
    <lineage>
        <taxon>Bacteria</taxon>
        <taxon>Pseudomonadati</taxon>
        <taxon>Thermodesulfobacteriota</taxon>
        <taxon>Desulfovibrionia</taxon>
        <taxon>Desulfovibrionales</taxon>
        <taxon>Desulfovibrionaceae</taxon>
        <taxon>Desulfobaculum</taxon>
    </lineage>
</organism>
<accession>A0A1T4VCM0</accession>
<keyword evidence="4" id="KW-1185">Reference proteome</keyword>
<feature type="transmembrane region" description="Helical" evidence="1">
    <location>
        <begin position="36"/>
        <end position="58"/>
    </location>
</feature>
<keyword evidence="1" id="KW-1133">Transmembrane helix</keyword>
<gene>
    <name evidence="3" type="ORF">SAMN02745702_00013</name>
</gene>
<dbReference type="EMBL" id="FUYA01000001">
    <property type="protein sequence ID" value="SKA62729.1"/>
    <property type="molecule type" value="Genomic_DNA"/>
</dbReference>
<feature type="transmembrane region" description="Helical" evidence="1">
    <location>
        <begin position="79"/>
        <end position="101"/>
    </location>
</feature>
<dbReference type="OrthoDB" id="1631120at2"/>
<evidence type="ECO:0000256" key="1">
    <source>
        <dbReference type="SAM" id="Phobius"/>
    </source>
</evidence>
<dbReference type="AlphaFoldDB" id="A0A1T4VCM0"/>
<sequence length="145" mass="16652">MRTTNDRIRHAILFEICGLMISAPILAWILNKPISHTGVLSISLSLSAMFWNYAYNWLFDHALVMLKRPVNERPVWMRAFHALMFEVTFMLLTLPGVAWWLDIALSKALVTNIGMSTFYMGYAFVFNWVYDVVFPCPVEAEATAV</sequence>
<keyword evidence="1" id="KW-0472">Membrane</keyword>
<dbReference type="InterPro" id="IPR058208">
    <property type="entry name" value="PACE"/>
</dbReference>
<proteinExistence type="predicted"/>
<feature type="domain" description="Chlorhexidine efflux transporter" evidence="2">
    <location>
        <begin position="2"/>
        <end position="62"/>
    </location>
</feature>
<protein>
    <submittedName>
        <fullName evidence="3">Uncharacterized membrane protein</fullName>
    </submittedName>
</protein>
<dbReference type="Pfam" id="PF05232">
    <property type="entry name" value="BTP"/>
    <property type="match status" value="2"/>
</dbReference>
<reference evidence="3 4" key="1">
    <citation type="submission" date="2017-02" db="EMBL/GenBank/DDBJ databases">
        <authorList>
            <person name="Peterson S.W."/>
        </authorList>
    </citation>
    <scope>NUCLEOTIDE SEQUENCE [LARGE SCALE GENOMIC DNA]</scope>
    <source>
        <strain evidence="3 4">DSM 18034</strain>
    </source>
</reference>
<feature type="transmembrane region" description="Helical" evidence="1">
    <location>
        <begin position="12"/>
        <end position="30"/>
    </location>
</feature>
<feature type="transmembrane region" description="Helical" evidence="1">
    <location>
        <begin position="113"/>
        <end position="130"/>
    </location>
</feature>